<organism evidence="10 11">
    <name type="scientific">Mycoplasmopsis mucosicanis</name>
    <dbReference type="NCBI Taxonomy" id="458208"/>
    <lineage>
        <taxon>Bacteria</taxon>
        <taxon>Bacillati</taxon>
        <taxon>Mycoplasmatota</taxon>
        <taxon>Mycoplasmoidales</taxon>
        <taxon>Metamycoplasmataceae</taxon>
        <taxon>Mycoplasmopsis</taxon>
    </lineage>
</organism>
<sequence>MKYKKLLSSLTFITSLPFICASCVDSSKSKSNNGSDEKQDTIPQNPQQNEDKNSNSNKSHDNNGQNPQQNEDKNGNSNKSHDNNAQNSQENEDKNKVTPPPIMITKMAL</sequence>
<evidence type="ECO:0000256" key="8">
    <source>
        <dbReference type="SAM" id="MobiDB-lite"/>
    </source>
</evidence>
<comment type="caution">
    <text evidence="10">The sequence shown here is derived from an EMBL/GenBank/DDBJ whole genome shotgun (WGS) entry which is preliminary data.</text>
</comment>
<dbReference type="RefSeq" id="WP_141483804.1">
    <property type="nucleotide sequence ID" value="NZ_SMDN01000004.1"/>
</dbReference>
<evidence type="ECO:0000256" key="6">
    <source>
        <dbReference type="ARBA" id="ARBA00023139"/>
    </source>
</evidence>
<evidence type="ECO:0000256" key="5">
    <source>
        <dbReference type="ARBA" id="ARBA00023136"/>
    </source>
</evidence>
<keyword evidence="3 9" id="KW-0732">Signal</keyword>
<evidence type="ECO:0000256" key="3">
    <source>
        <dbReference type="ARBA" id="ARBA00022729"/>
    </source>
</evidence>
<accession>A0A507SQ51</accession>
<proteinExistence type="predicted"/>
<protein>
    <recommendedName>
        <fullName evidence="12">Lipoprotein</fullName>
    </recommendedName>
</protein>
<keyword evidence="4" id="KW-0677">Repeat</keyword>
<feature type="compositionally biased region" description="Low complexity" evidence="8">
    <location>
        <begin position="25"/>
        <end position="34"/>
    </location>
</feature>
<dbReference type="InterPro" id="IPR049890">
    <property type="entry name" value="VlpA-F-like_signal"/>
</dbReference>
<name>A0A507SQ51_9BACT</name>
<keyword evidence="5" id="KW-0472">Membrane</keyword>
<feature type="region of interest" description="Disordered" evidence="8">
    <location>
        <begin position="24"/>
        <end position="109"/>
    </location>
</feature>
<reference evidence="10 11" key="1">
    <citation type="submission" date="2019-03" db="EMBL/GenBank/DDBJ databases">
        <title>Characterization of a novel Mycoplasma cynos real-time PCR assay.</title>
        <authorList>
            <person name="Tallmadge R.L."/>
            <person name="Mitchell P.K."/>
            <person name="Goodman L."/>
        </authorList>
    </citation>
    <scope>NUCLEOTIDE SEQUENCE [LARGE SCALE GENOMIC DNA]</scope>
    <source>
        <strain evidence="10 11">1642</strain>
    </source>
</reference>
<evidence type="ECO:0000256" key="1">
    <source>
        <dbReference type="ARBA" id="ARBA00004193"/>
    </source>
</evidence>
<dbReference type="NCBIfam" id="NF033817">
    <property type="entry name" value="Mplas_variab_LP"/>
    <property type="match status" value="1"/>
</dbReference>
<evidence type="ECO:0000256" key="7">
    <source>
        <dbReference type="ARBA" id="ARBA00023288"/>
    </source>
</evidence>
<dbReference type="Proteomes" id="UP000320801">
    <property type="component" value="Unassembled WGS sequence"/>
</dbReference>
<keyword evidence="11" id="KW-1185">Reference proteome</keyword>
<keyword evidence="2" id="KW-1003">Cell membrane</keyword>
<feature type="compositionally biased region" description="Basic and acidic residues" evidence="8">
    <location>
        <begin position="70"/>
        <end position="82"/>
    </location>
</feature>
<dbReference type="GO" id="GO:0005886">
    <property type="term" value="C:plasma membrane"/>
    <property type="evidence" value="ECO:0007669"/>
    <property type="project" value="UniProtKB-SubCell"/>
</dbReference>
<comment type="subcellular location">
    <subcellularLocation>
        <location evidence="1">Cell membrane</location>
        <topology evidence="1">Lipid-anchor</topology>
    </subcellularLocation>
</comment>
<evidence type="ECO:0008006" key="12">
    <source>
        <dbReference type="Google" id="ProtNLM"/>
    </source>
</evidence>
<evidence type="ECO:0000313" key="11">
    <source>
        <dbReference type="Proteomes" id="UP000320801"/>
    </source>
</evidence>
<feature type="chain" id="PRO_5021342282" description="Lipoprotein" evidence="9">
    <location>
        <begin position="22"/>
        <end position="109"/>
    </location>
</feature>
<feature type="signal peptide" evidence="9">
    <location>
        <begin position="1"/>
        <end position="21"/>
    </location>
</feature>
<feature type="compositionally biased region" description="Basic and acidic residues" evidence="8">
    <location>
        <begin position="49"/>
        <end position="61"/>
    </location>
</feature>
<dbReference type="EMBL" id="SMDN01000004">
    <property type="protein sequence ID" value="TQC53949.1"/>
    <property type="molecule type" value="Genomic_DNA"/>
</dbReference>
<keyword evidence="6" id="KW-0564">Palmitate</keyword>
<evidence type="ECO:0000256" key="4">
    <source>
        <dbReference type="ARBA" id="ARBA00022737"/>
    </source>
</evidence>
<gene>
    <name evidence="10" type="ORF">E1I18_01290</name>
</gene>
<evidence type="ECO:0000313" key="10">
    <source>
        <dbReference type="EMBL" id="TQC53949.1"/>
    </source>
</evidence>
<dbReference type="AlphaFoldDB" id="A0A507SQ51"/>
<evidence type="ECO:0000256" key="2">
    <source>
        <dbReference type="ARBA" id="ARBA00022475"/>
    </source>
</evidence>
<keyword evidence="7" id="KW-0449">Lipoprotein</keyword>
<evidence type="ECO:0000256" key="9">
    <source>
        <dbReference type="SAM" id="SignalP"/>
    </source>
</evidence>